<reference evidence="7 8" key="1">
    <citation type="submission" date="2019-01" db="EMBL/GenBank/DDBJ databases">
        <authorList>
            <person name="Alioto T."/>
            <person name="Alioto T."/>
        </authorList>
    </citation>
    <scope>NUCLEOTIDE SEQUENCE [LARGE SCALE GENOMIC DNA]</scope>
</reference>
<keyword evidence="2" id="KW-0547">Nucleotide-binding</keyword>
<evidence type="ECO:0000313" key="7">
    <source>
        <dbReference type="EMBL" id="VFV41366.1"/>
    </source>
</evidence>
<evidence type="ECO:0000256" key="2">
    <source>
        <dbReference type="ARBA" id="ARBA00022741"/>
    </source>
</evidence>
<keyword evidence="3" id="KW-0251">Elongation factor</keyword>
<organism evidence="7 8">
    <name type="scientific">Lynx pardinus</name>
    <name type="common">Iberian lynx</name>
    <name type="synonym">Felis pardina</name>
    <dbReference type="NCBI Taxonomy" id="191816"/>
    <lineage>
        <taxon>Eukaryota</taxon>
        <taxon>Metazoa</taxon>
        <taxon>Chordata</taxon>
        <taxon>Craniata</taxon>
        <taxon>Vertebrata</taxon>
        <taxon>Euteleostomi</taxon>
        <taxon>Mammalia</taxon>
        <taxon>Eutheria</taxon>
        <taxon>Laurasiatheria</taxon>
        <taxon>Carnivora</taxon>
        <taxon>Feliformia</taxon>
        <taxon>Felidae</taxon>
        <taxon>Felinae</taxon>
        <taxon>Lynx</taxon>
    </lineage>
</organism>
<evidence type="ECO:0000256" key="4">
    <source>
        <dbReference type="ARBA" id="ARBA00022917"/>
    </source>
</evidence>
<evidence type="ECO:0000256" key="3">
    <source>
        <dbReference type="ARBA" id="ARBA00022768"/>
    </source>
</evidence>
<dbReference type="AlphaFoldDB" id="A0A485PBY0"/>
<keyword evidence="5" id="KW-0342">GTP-binding</keyword>
<sequence>MWASMSRTLFVKDVCCGNVTGDSKNDPLMAAPGSPVQIFILNHPDQISAEYAPVLDCPTAHIAYECAELKQKIDHHPGKKLEDGLKFFKCGSTAIIDMVPGKHMCVEIFSDCHHLGHCAVHDMKQTVAMGVIKAVDKKAAELARSPNLPRKLRRLCEYHPQCLSPQS</sequence>
<evidence type="ECO:0000313" key="8">
    <source>
        <dbReference type="Proteomes" id="UP000386466"/>
    </source>
</evidence>
<dbReference type="InterPro" id="IPR054696">
    <property type="entry name" value="GTP-eEF1A_C"/>
</dbReference>
<name>A0A485PBY0_LYNPA</name>
<proteinExistence type="inferred from homology"/>
<comment type="similarity">
    <text evidence="1">Belongs to the TRAFAC class translation factor GTPase superfamily. Classic translation factor GTPase family. EF-Tu/EF-1A subfamily.</text>
</comment>
<gene>
    <name evidence="7" type="ORF">LYPA_23C016913</name>
</gene>
<dbReference type="GO" id="GO:0005525">
    <property type="term" value="F:GTP binding"/>
    <property type="evidence" value="ECO:0007669"/>
    <property type="project" value="UniProtKB-KW"/>
</dbReference>
<keyword evidence="4" id="KW-0648">Protein biosynthesis</keyword>
<accession>A0A485PBY0</accession>
<dbReference type="Gene3D" id="2.40.30.10">
    <property type="entry name" value="Translation factors"/>
    <property type="match status" value="1"/>
</dbReference>
<evidence type="ECO:0000256" key="1">
    <source>
        <dbReference type="ARBA" id="ARBA00007249"/>
    </source>
</evidence>
<dbReference type="SUPFAM" id="SSF50465">
    <property type="entry name" value="EF-Tu/eEF-1alpha/eIF2-gamma C-terminal domain"/>
    <property type="match status" value="1"/>
</dbReference>
<dbReference type="GO" id="GO:0003746">
    <property type="term" value="F:translation elongation factor activity"/>
    <property type="evidence" value="ECO:0007669"/>
    <property type="project" value="UniProtKB-KW"/>
</dbReference>
<feature type="domain" description="GTP-eEF1A C-terminal" evidence="6">
    <location>
        <begin position="36"/>
        <end position="133"/>
    </location>
</feature>
<dbReference type="EMBL" id="CAAGRJ010030230">
    <property type="protein sequence ID" value="VFV41366.1"/>
    <property type="molecule type" value="Genomic_DNA"/>
</dbReference>
<evidence type="ECO:0000256" key="5">
    <source>
        <dbReference type="ARBA" id="ARBA00023134"/>
    </source>
</evidence>
<dbReference type="Proteomes" id="UP000386466">
    <property type="component" value="Unassembled WGS sequence"/>
</dbReference>
<dbReference type="Pfam" id="PF22594">
    <property type="entry name" value="GTP-eEF1A_C"/>
    <property type="match status" value="1"/>
</dbReference>
<protein>
    <recommendedName>
        <fullName evidence="6">GTP-eEF1A C-terminal domain-containing protein</fullName>
    </recommendedName>
</protein>
<dbReference type="InterPro" id="IPR009001">
    <property type="entry name" value="Transl_elong_EF1A/Init_IF2_C"/>
</dbReference>
<dbReference type="PANTHER" id="PTHR44830">
    <property type="entry name" value="ELONGATION FACTOR 1 ALPHA"/>
    <property type="match status" value="1"/>
</dbReference>
<keyword evidence="8" id="KW-1185">Reference proteome</keyword>
<evidence type="ECO:0000259" key="6">
    <source>
        <dbReference type="Pfam" id="PF22594"/>
    </source>
</evidence>
<dbReference type="FunFam" id="2.40.30.10:FF:000005">
    <property type="entry name" value="Elongation factor 1-alpha"/>
    <property type="match status" value="1"/>
</dbReference>
<dbReference type="PANTHER" id="PTHR44830:SF1">
    <property type="entry name" value="TR-TYPE G DOMAIN-CONTAINING PROTEIN"/>
    <property type="match status" value="1"/>
</dbReference>